<keyword evidence="9" id="KW-1185">Reference proteome</keyword>
<dbReference type="GO" id="GO:0005576">
    <property type="term" value="C:extracellular region"/>
    <property type="evidence" value="ECO:0007669"/>
    <property type="project" value="UniProtKB-SubCell"/>
</dbReference>
<evidence type="ECO:0000256" key="7">
    <source>
        <dbReference type="SAM" id="SignalP"/>
    </source>
</evidence>
<dbReference type="Proteomes" id="UP001443914">
    <property type="component" value="Unassembled WGS sequence"/>
</dbReference>
<keyword evidence="3" id="KW-0964">Secreted</keyword>
<keyword evidence="4" id="KW-0372">Hormone</keyword>
<comment type="similarity">
    <text evidence="2">Belongs to the plant rapid alkalinization factor (RALF) family.</text>
</comment>
<evidence type="ECO:0000313" key="9">
    <source>
        <dbReference type="Proteomes" id="UP001443914"/>
    </source>
</evidence>
<evidence type="ECO:0000256" key="1">
    <source>
        <dbReference type="ARBA" id="ARBA00004613"/>
    </source>
</evidence>
<dbReference type="PANTHER" id="PTHR33136">
    <property type="entry name" value="RAPID ALKALINIZATION FACTOR-LIKE"/>
    <property type="match status" value="1"/>
</dbReference>
<sequence>MATKLWLIVLVLALVIKVESSSYNDATWGMTRLSSGTDDGSVMRSCNGQVGDCIGDEEDMLDSETNRRQLAGRRRHISYEAMRRDRVPCNNPGQSYYYCRSNIRANPYKRGCTYITHCARDLTS</sequence>
<evidence type="ECO:0000256" key="3">
    <source>
        <dbReference type="ARBA" id="ARBA00022525"/>
    </source>
</evidence>
<dbReference type="GO" id="GO:0009506">
    <property type="term" value="C:plasmodesma"/>
    <property type="evidence" value="ECO:0007669"/>
    <property type="project" value="TreeGrafter"/>
</dbReference>
<keyword evidence="5 7" id="KW-0732">Signal</keyword>
<dbReference type="PANTHER" id="PTHR33136:SF89">
    <property type="entry name" value="PROTEIN RALF-LIKE 19"/>
    <property type="match status" value="1"/>
</dbReference>
<evidence type="ECO:0000256" key="5">
    <source>
        <dbReference type="ARBA" id="ARBA00022729"/>
    </source>
</evidence>
<evidence type="ECO:0000256" key="6">
    <source>
        <dbReference type="ARBA" id="ARBA00023157"/>
    </source>
</evidence>
<evidence type="ECO:0000256" key="4">
    <source>
        <dbReference type="ARBA" id="ARBA00022702"/>
    </source>
</evidence>
<keyword evidence="6" id="KW-1015">Disulfide bond</keyword>
<dbReference type="AlphaFoldDB" id="A0AAW1HED9"/>
<evidence type="ECO:0000256" key="2">
    <source>
        <dbReference type="ARBA" id="ARBA00009178"/>
    </source>
</evidence>
<dbReference type="InterPro" id="IPR008801">
    <property type="entry name" value="RALF"/>
</dbReference>
<protein>
    <submittedName>
        <fullName evidence="8">Uncharacterized protein</fullName>
    </submittedName>
</protein>
<name>A0AAW1HED9_SAPOF</name>
<dbReference type="GO" id="GO:0019722">
    <property type="term" value="P:calcium-mediated signaling"/>
    <property type="evidence" value="ECO:0007669"/>
    <property type="project" value="TreeGrafter"/>
</dbReference>
<dbReference type="Pfam" id="PF05498">
    <property type="entry name" value="RALF"/>
    <property type="match status" value="1"/>
</dbReference>
<dbReference type="EMBL" id="JBDFQZ010000012">
    <property type="protein sequence ID" value="KAK9674464.1"/>
    <property type="molecule type" value="Genomic_DNA"/>
</dbReference>
<feature type="chain" id="PRO_5043351414" evidence="7">
    <location>
        <begin position="21"/>
        <end position="124"/>
    </location>
</feature>
<gene>
    <name evidence="8" type="ORF">RND81_12G234400</name>
</gene>
<proteinExistence type="inferred from homology"/>
<comment type="caution">
    <text evidence="8">The sequence shown here is derived from an EMBL/GenBank/DDBJ whole genome shotgun (WGS) entry which is preliminary data.</text>
</comment>
<feature type="signal peptide" evidence="7">
    <location>
        <begin position="1"/>
        <end position="20"/>
    </location>
</feature>
<accession>A0AAW1HED9</accession>
<comment type="subcellular location">
    <subcellularLocation>
        <location evidence="1">Secreted</location>
    </subcellularLocation>
</comment>
<dbReference type="GO" id="GO:0005179">
    <property type="term" value="F:hormone activity"/>
    <property type="evidence" value="ECO:0007669"/>
    <property type="project" value="UniProtKB-KW"/>
</dbReference>
<evidence type="ECO:0000313" key="8">
    <source>
        <dbReference type="EMBL" id="KAK9674464.1"/>
    </source>
</evidence>
<organism evidence="8 9">
    <name type="scientific">Saponaria officinalis</name>
    <name type="common">Common soapwort</name>
    <name type="synonym">Lychnis saponaria</name>
    <dbReference type="NCBI Taxonomy" id="3572"/>
    <lineage>
        <taxon>Eukaryota</taxon>
        <taxon>Viridiplantae</taxon>
        <taxon>Streptophyta</taxon>
        <taxon>Embryophyta</taxon>
        <taxon>Tracheophyta</taxon>
        <taxon>Spermatophyta</taxon>
        <taxon>Magnoliopsida</taxon>
        <taxon>eudicotyledons</taxon>
        <taxon>Gunneridae</taxon>
        <taxon>Pentapetalae</taxon>
        <taxon>Caryophyllales</taxon>
        <taxon>Caryophyllaceae</taxon>
        <taxon>Caryophylleae</taxon>
        <taxon>Saponaria</taxon>
    </lineage>
</organism>
<reference evidence="8" key="1">
    <citation type="submission" date="2024-03" db="EMBL/GenBank/DDBJ databases">
        <title>WGS assembly of Saponaria officinalis var. Norfolk2.</title>
        <authorList>
            <person name="Jenkins J."/>
            <person name="Shu S."/>
            <person name="Grimwood J."/>
            <person name="Barry K."/>
            <person name="Goodstein D."/>
            <person name="Schmutz J."/>
            <person name="Leebens-Mack J."/>
            <person name="Osbourn A."/>
        </authorList>
    </citation>
    <scope>NUCLEOTIDE SEQUENCE [LARGE SCALE GENOMIC DNA]</scope>
    <source>
        <strain evidence="8">JIC</strain>
    </source>
</reference>